<keyword evidence="3" id="KW-1185">Reference proteome</keyword>
<keyword evidence="1" id="KW-0560">Oxidoreductase</keyword>
<comment type="caution">
    <text evidence="2">The sequence shown here is derived from an EMBL/GenBank/DDBJ whole genome shotgun (WGS) entry which is preliminary data.</text>
</comment>
<dbReference type="Gene3D" id="3.50.50.60">
    <property type="entry name" value="FAD/NAD(P)-binding domain"/>
    <property type="match status" value="1"/>
</dbReference>
<gene>
    <name evidence="2" type="ORF">QRT04_13160</name>
</gene>
<reference evidence="2 3" key="1">
    <citation type="submission" date="2023-06" db="EMBL/GenBank/DDBJ databases">
        <title>Cellulomonas sp. MW4 Whole genome sequence.</title>
        <authorList>
            <person name="Park S."/>
        </authorList>
    </citation>
    <scope>NUCLEOTIDE SEQUENCE [LARGE SCALE GENOMIC DNA]</scope>
    <source>
        <strain evidence="2 3">MW4</strain>
    </source>
</reference>
<dbReference type="PANTHER" id="PTHR43539">
    <property type="entry name" value="FLAVIN-BINDING MONOOXYGENASE-LIKE PROTEIN (AFU_ORTHOLOGUE AFUA_4G09220)"/>
    <property type="match status" value="1"/>
</dbReference>
<name>A0ABT7SI60_9CELL</name>
<dbReference type="InterPro" id="IPR036188">
    <property type="entry name" value="FAD/NAD-bd_sf"/>
</dbReference>
<organism evidence="2 3">
    <name type="scientific">Cellulomonas alba</name>
    <dbReference type="NCBI Taxonomy" id="3053467"/>
    <lineage>
        <taxon>Bacteria</taxon>
        <taxon>Bacillati</taxon>
        <taxon>Actinomycetota</taxon>
        <taxon>Actinomycetes</taxon>
        <taxon>Micrococcales</taxon>
        <taxon>Cellulomonadaceae</taxon>
        <taxon>Cellulomonas</taxon>
    </lineage>
</organism>
<dbReference type="InterPro" id="IPR050982">
    <property type="entry name" value="Auxin_biosynth/cation_transpt"/>
</dbReference>
<evidence type="ECO:0000313" key="3">
    <source>
        <dbReference type="Proteomes" id="UP001529338"/>
    </source>
</evidence>
<protein>
    <submittedName>
        <fullName evidence="2">NAD(P)-binding domain-containing protein</fullName>
    </submittedName>
</protein>
<sequence>MATPDAPVLVVGGGPAGLAAAAALRARGVPVAVLERAPTVGTSWRGHYERLHLHTTRRLSALPGLAIPRAYGRWVARADVVRYLETYAAHHRLDVHGGVDVVRIDPRDGGGARIAPDAPDAAAGWRLTTADGAVLTAPQVVVATGNARVPVRPAWADAFTGDLRHTADYRDATPFRGRDVLVVGVGNSGAEIALDLVEGGAARVRVAVRTPPHVLRRSTFGWAAQQTGLLVRRLPVRLVDRVATVLERAEVPDLSTHGLVRPTTGLATRAAQGSLPLLDIGFVDALRSGRVDAVPAVAAAEGGEVVLADGTRLAPDAVVLATGYRPGLASLLGHLGLLDRDGYPVPRAGRVAPGLYVTGFTTPLSGMLRELRLDAARIARAVERERRLDGHRQPPAS</sequence>
<dbReference type="PRINTS" id="PR00368">
    <property type="entry name" value="FADPNR"/>
</dbReference>
<proteinExistence type="predicted"/>
<dbReference type="Pfam" id="PF13738">
    <property type="entry name" value="Pyr_redox_3"/>
    <property type="match status" value="1"/>
</dbReference>
<dbReference type="PRINTS" id="PR00469">
    <property type="entry name" value="PNDRDTASEII"/>
</dbReference>
<dbReference type="PANTHER" id="PTHR43539:SF78">
    <property type="entry name" value="FLAVIN-CONTAINING MONOOXYGENASE"/>
    <property type="match status" value="1"/>
</dbReference>
<dbReference type="Proteomes" id="UP001529338">
    <property type="component" value="Unassembled WGS sequence"/>
</dbReference>
<dbReference type="EMBL" id="JAUCGQ010000002">
    <property type="protein sequence ID" value="MDM7855883.1"/>
    <property type="molecule type" value="Genomic_DNA"/>
</dbReference>
<dbReference type="SUPFAM" id="SSF51905">
    <property type="entry name" value="FAD/NAD(P)-binding domain"/>
    <property type="match status" value="2"/>
</dbReference>
<accession>A0ABT7SI60</accession>
<evidence type="ECO:0000256" key="1">
    <source>
        <dbReference type="ARBA" id="ARBA00023002"/>
    </source>
</evidence>
<evidence type="ECO:0000313" key="2">
    <source>
        <dbReference type="EMBL" id="MDM7855883.1"/>
    </source>
</evidence>
<dbReference type="RefSeq" id="WP_289455917.1">
    <property type="nucleotide sequence ID" value="NZ_JAUCGQ010000002.1"/>
</dbReference>